<dbReference type="KEGG" id="tps:THAPSDRAFT_8145"/>
<evidence type="ECO:0000313" key="4">
    <source>
        <dbReference type="Proteomes" id="UP000001449"/>
    </source>
</evidence>
<gene>
    <name evidence="3" type="ORF">THAPSDRAFT_8145</name>
</gene>
<feature type="compositionally biased region" description="Polar residues" evidence="1">
    <location>
        <begin position="277"/>
        <end position="303"/>
    </location>
</feature>
<dbReference type="InterPro" id="IPR027417">
    <property type="entry name" value="P-loop_NTPase"/>
</dbReference>
<reference evidence="3 4" key="2">
    <citation type="journal article" date="2008" name="Nature">
        <title>The Phaeodactylum genome reveals the evolutionary history of diatom genomes.</title>
        <authorList>
            <person name="Bowler C."/>
            <person name="Allen A.E."/>
            <person name="Badger J.H."/>
            <person name="Grimwood J."/>
            <person name="Jabbari K."/>
            <person name="Kuo A."/>
            <person name="Maheswari U."/>
            <person name="Martens C."/>
            <person name="Maumus F."/>
            <person name="Otillar R.P."/>
            <person name="Rayko E."/>
            <person name="Salamov A."/>
            <person name="Vandepoele K."/>
            <person name="Beszteri B."/>
            <person name="Gruber A."/>
            <person name="Heijde M."/>
            <person name="Katinka M."/>
            <person name="Mock T."/>
            <person name="Valentin K."/>
            <person name="Verret F."/>
            <person name="Berges J.A."/>
            <person name="Brownlee C."/>
            <person name="Cadoret J.P."/>
            <person name="Chiovitti A."/>
            <person name="Choi C.J."/>
            <person name="Coesel S."/>
            <person name="De Martino A."/>
            <person name="Detter J.C."/>
            <person name="Durkin C."/>
            <person name="Falciatore A."/>
            <person name="Fournet J."/>
            <person name="Haruta M."/>
            <person name="Huysman M.J."/>
            <person name="Jenkins B.D."/>
            <person name="Jiroutova K."/>
            <person name="Jorgensen R.E."/>
            <person name="Joubert Y."/>
            <person name="Kaplan A."/>
            <person name="Kroger N."/>
            <person name="Kroth P.G."/>
            <person name="La Roche J."/>
            <person name="Lindquist E."/>
            <person name="Lommer M."/>
            <person name="Martin-Jezequel V."/>
            <person name="Lopez P.J."/>
            <person name="Lucas S."/>
            <person name="Mangogna M."/>
            <person name="McGinnis K."/>
            <person name="Medlin L.K."/>
            <person name="Montsant A."/>
            <person name="Oudot-Le Secq M.P."/>
            <person name="Napoli C."/>
            <person name="Obornik M."/>
            <person name="Parker M.S."/>
            <person name="Petit J.L."/>
            <person name="Porcel B.M."/>
            <person name="Poulsen N."/>
            <person name="Robison M."/>
            <person name="Rychlewski L."/>
            <person name="Rynearson T.A."/>
            <person name="Schmutz J."/>
            <person name="Shapiro H."/>
            <person name="Siaut M."/>
            <person name="Stanley M."/>
            <person name="Sussman M.R."/>
            <person name="Taylor A.R."/>
            <person name="Vardi A."/>
            <person name="von Dassow P."/>
            <person name="Vyverman W."/>
            <person name="Willis A."/>
            <person name="Wyrwicz L.S."/>
            <person name="Rokhsar D.S."/>
            <person name="Weissenbach J."/>
            <person name="Armbrust E.V."/>
            <person name="Green B.R."/>
            <person name="Van de Peer Y."/>
            <person name="Grigoriev I.V."/>
        </authorList>
    </citation>
    <scope>NUCLEOTIDE SEQUENCE [LARGE SCALE GENOMIC DNA]</scope>
    <source>
        <strain evidence="3 4">CCMP1335</strain>
    </source>
</reference>
<dbReference type="Pfam" id="PF13191">
    <property type="entry name" value="AAA_16"/>
    <property type="match status" value="1"/>
</dbReference>
<dbReference type="Gene3D" id="3.40.50.300">
    <property type="entry name" value="P-loop containing nucleotide triphosphate hydrolases"/>
    <property type="match status" value="1"/>
</dbReference>
<dbReference type="RefSeq" id="XP_002292320.1">
    <property type="nucleotide sequence ID" value="XM_002292284.1"/>
</dbReference>
<organism evidence="3 4">
    <name type="scientific">Thalassiosira pseudonana</name>
    <name type="common">Marine diatom</name>
    <name type="synonym">Cyclotella nana</name>
    <dbReference type="NCBI Taxonomy" id="35128"/>
    <lineage>
        <taxon>Eukaryota</taxon>
        <taxon>Sar</taxon>
        <taxon>Stramenopiles</taxon>
        <taxon>Ochrophyta</taxon>
        <taxon>Bacillariophyta</taxon>
        <taxon>Coscinodiscophyceae</taxon>
        <taxon>Thalassiosirophycidae</taxon>
        <taxon>Thalassiosirales</taxon>
        <taxon>Thalassiosiraceae</taxon>
        <taxon>Thalassiosira</taxon>
    </lineage>
</organism>
<protein>
    <recommendedName>
        <fullName evidence="2">Orc1-like AAA ATPase domain-containing protein</fullName>
    </recommendedName>
</protein>
<keyword evidence="4" id="KW-1185">Reference proteome</keyword>
<feature type="compositionally biased region" description="Basic and acidic residues" evidence="1">
    <location>
        <begin position="51"/>
        <end position="67"/>
    </location>
</feature>
<dbReference type="GeneID" id="7448113"/>
<dbReference type="STRING" id="35128.B8C8J0"/>
<dbReference type="InParanoid" id="B8C8J0"/>
<feature type="region of interest" description="Disordered" evidence="1">
    <location>
        <begin position="276"/>
        <end position="314"/>
    </location>
</feature>
<feature type="compositionally biased region" description="Polar residues" evidence="1">
    <location>
        <begin position="34"/>
        <end position="50"/>
    </location>
</feature>
<evidence type="ECO:0000313" key="3">
    <source>
        <dbReference type="EMBL" id="EED90295.1"/>
    </source>
</evidence>
<proteinExistence type="predicted"/>
<dbReference type="OMA" id="INFERAG"/>
<dbReference type="Proteomes" id="UP000001449">
    <property type="component" value="Chromosome 9"/>
</dbReference>
<dbReference type="PANTHER" id="PTHR43642">
    <property type="entry name" value="HYBRID SIGNAL TRANSDUCTION HISTIDINE KINASE G"/>
    <property type="match status" value="1"/>
</dbReference>
<dbReference type="HOGENOM" id="CLU_001993_1_0_1"/>
<name>B8C8J0_THAPS</name>
<dbReference type="SUPFAM" id="SSF48452">
    <property type="entry name" value="TPR-like"/>
    <property type="match status" value="1"/>
</dbReference>
<dbReference type="InterPro" id="IPR053159">
    <property type="entry name" value="Hybrid_Histidine_Kinase"/>
</dbReference>
<dbReference type="InterPro" id="IPR011990">
    <property type="entry name" value="TPR-like_helical_dom_sf"/>
</dbReference>
<evidence type="ECO:0000259" key="2">
    <source>
        <dbReference type="Pfam" id="PF13191"/>
    </source>
</evidence>
<dbReference type="SUPFAM" id="SSF52540">
    <property type="entry name" value="P-loop containing nucleoside triphosphate hydrolases"/>
    <property type="match status" value="1"/>
</dbReference>
<feature type="domain" description="Orc1-like AAA ATPase" evidence="2">
    <location>
        <begin position="394"/>
        <end position="581"/>
    </location>
</feature>
<evidence type="ECO:0000256" key="1">
    <source>
        <dbReference type="SAM" id="MobiDB-lite"/>
    </source>
</evidence>
<sequence>MITPHDNVKAAGVGDRDQDDGLPHRQQRAHEDGSSPTDLGSNYALNSTDNSRVDVDQRHHHDVHEHQPSQQLHDVSSQNPRMMSGVLQEGVANSWDDNHLDLDAELDSFLNDFTSTHEDDRNSTDDTDQQYSEVSLHQWIEKFVPSTPSSSSTTYEYVKSSLPLAIKLTECLISDPYIPLADIATANVRVQLRQTILSAHGTEGLDWEDLTEDNFMALLRDADDTKPTSNNETTEVIEGVQIVSSTGDGVTGDDKQHLSALGAIFYELFSREEPSFHKSNTTHSNNLSSVGSINLNDQGTTIRPTKRSQRRVSDSSDAIQIESIARLEYLGVPQSLCALVKNLLDCYRGDLSGNDAYKSMEDVRFDLQLMLDRPSRFLDNIQPLSQPSFSTSDRLYGRDDNIASMKDAYNQHLTGDDCRGVVVMGEAGVGKSCLVSRVATYLSLEGQGYLLSCKWDQNLEITPLAVVGSAFNRLCQLFARCATSSQQAAVATELHMTLGSQAALLLAIVPCLSQIMAVSYSNNDASLVCVDPAKSLRFMCCNLLNILSNHLPRIVFWLDDIQWSDSTSLQLVGGLLADCEVSNKVFYVVSYRDDEMKDDSPFNSWLTSIPQHTLRRIHVTNLNEDDVNTLVSDALQLFPRLTRPLSLILHHKTRGNPLFLSQLLASLREEGYLYLSLNPCRWVWDIDKIFDLQIADNVLALLMREMGKLSDNLQLGLKVASCMGSFVKKSTLSILASVVGVELHEVLEEISRKGFMDETEDRYRFSHDRVQQAAYDLMSPYERQAQHMRLGVTMCTHSISNNDMGEVFFMALNQINRGGPHLLSDPNQRNTISSLNLKAGKRCIEICDHDSAMKFYESGISFLNPGHWQHQYKCSLKLFEAMVDVACTLNDAELFNRLSNELLLHARTYEDKLHTLCLSVRHLTLSKRVQEAADLAYEVLKRLGEDLPRSYGDIQLLTDIYAMKSKLSTMSDGYLLSLRQTSSRPKKTIFLMRLYSELMIVLSLTEPSLVASISLRMIQLTLTEGISSHMSTQAFANFGLAVLASGDPLQGFRLGKLSLQLVEKTNATRSKSSVNMIVQEFIAWVSEPLQSIAESQLLGFVAGKQSGDEFNSTLCYYLHMATAYLSGSNLVTVEKNAKDFIEDLLRKGQRFLVDATRLLHYQVVSLIDDDTNLPEWKMRDGLPPPEPSGHTVYKNQTLRTHQVMRAFLFQQHTEMMESKDVLNYSLQHNSQLRPLVLIGIFYEGLVSFQMARQTNGGGKWRSKGEAALNSMNYWSQFCQWNFENKSMLLQAEKTFLLGDLERASKLYDDAIISSHRHKFIHEEAISSEMAGRFYYETKSYQKALSYFAHSVKCYEEWGAKAVATRVEGLVRCGFDSALLSTWPVNYSISLDFGASRGDDARSKKRTGG</sequence>
<dbReference type="InterPro" id="IPR041664">
    <property type="entry name" value="AAA_16"/>
</dbReference>
<dbReference type="EMBL" id="CM000645">
    <property type="protein sequence ID" value="EED90295.1"/>
    <property type="molecule type" value="Genomic_DNA"/>
</dbReference>
<reference evidence="3 4" key="1">
    <citation type="journal article" date="2004" name="Science">
        <title>The genome of the diatom Thalassiosira pseudonana: ecology, evolution, and metabolism.</title>
        <authorList>
            <person name="Armbrust E.V."/>
            <person name="Berges J.A."/>
            <person name="Bowler C."/>
            <person name="Green B.R."/>
            <person name="Martinez D."/>
            <person name="Putnam N.H."/>
            <person name="Zhou S."/>
            <person name="Allen A.E."/>
            <person name="Apt K.E."/>
            <person name="Bechner M."/>
            <person name="Brzezinski M.A."/>
            <person name="Chaal B.K."/>
            <person name="Chiovitti A."/>
            <person name="Davis A.K."/>
            <person name="Demarest M.S."/>
            <person name="Detter J.C."/>
            <person name="Glavina T."/>
            <person name="Goodstein D."/>
            <person name="Hadi M.Z."/>
            <person name="Hellsten U."/>
            <person name="Hildebrand M."/>
            <person name="Jenkins B.D."/>
            <person name="Jurka J."/>
            <person name="Kapitonov V.V."/>
            <person name="Kroger N."/>
            <person name="Lau W.W."/>
            <person name="Lane T.W."/>
            <person name="Larimer F.W."/>
            <person name="Lippmeier J.C."/>
            <person name="Lucas S."/>
            <person name="Medina M."/>
            <person name="Montsant A."/>
            <person name="Obornik M."/>
            <person name="Parker M.S."/>
            <person name="Palenik B."/>
            <person name="Pazour G.J."/>
            <person name="Richardson P.M."/>
            <person name="Rynearson T.A."/>
            <person name="Saito M.A."/>
            <person name="Schwartz D.C."/>
            <person name="Thamatrakoln K."/>
            <person name="Valentin K."/>
            <person name="Vardi A."/>
            <person name="Wilkerson F.P."/>
            <person name="Rokhsar D.S."/>
        </authorList>
    </citation>
    <scope>NUCLEOTIDE SEQUENCE [LARGE SCALE GENOMIC DNA]</scope>
    <source>
        <strain evidence="3 4">CCMP1335</strain>
    </source>
</reference>
<dbReference type="PaxDb" id="35128-Thaps8145"/>
<accession>B8C8J0</accession>
<feature type="compositionally biased region" description="Basic and acidic residues" evidence="1">
    <location>
        <begin position="14"/>
        <end position="33"/>
    </location>
</feature>
<feature type="region of interest" description="Disordered" evidence="1">
    <location>
        <begin position="1"/>
        <end position="76"/>
    </location>
</feature>
<dbReference type="eggNOG" id="ENOG502RVPS">
    <property type="taxonomic scope" value="Eukaryota"/>
</dbReference>
<dbReference type="PANTHER" id="PTHR43642:SF1">
    <property type="entry name" value="HYBRID SIGNAL TRANSDUCTION HISTIDINE KINASE G"/>
    <property type="match status" value="1"/>
</dbReference>